<feature type="region of interest" description="Disordered" evidence="1">
    <location>
        <begin position="1"/>
        <end position="107"/>
    </location>
</feature>
<protein>
    <submittedName>
        <fullName evidence="2">Uncharacterized protein</fullName>
    </submittedName>
</protein>
<reference evidence="2" key="1">
    <citation type="submission" date="2021-01" db="EMBL/GenBank/DDBJ databases">
        <authorList>
            <person name="Corre E."/>
            <person name="Pelletier E."/>
            <person name="Niang G."/>
            <person name="Scheremetjew M."/>
            <person name="Finn R."/>
            <person name="Kale V."/>
            <person name="Holt S."/>
            <person name="Cochrane G."/>
            <person name="Meng A."/>
            <person name="Brown T."/>
            <person name="Cohen L."/>
        </authorList>
    </citation>
    <scope>NUCLEOTIDE SEQUENCE</scope>
    <source>
        <strain evidence="2">Isolate 1302-5</strain>
    </source>
</reference>
<accession>A0A7S4J3K1</accession>
<feature type="compositionally biased region" description="Acidic residues" evidence="1">
    <location>
        <begin position="64"/>
        <end position="74"/>
    </location>
</feature>
<gene>
    <name evidence="2" type="ORF">OAUR00152_LOCUS20480</name>
</gene>
<organism evidence="2">
    <name type="scientific">Odontella aurita</name>
    <dbReference type="NCBI Taxonomy" id="265563"/>
    <lineage>
        <taxon>Eukaryota</taxon>
        <taxon>Sar</taxon>
        <taxon>Stramenopiles</taxon>
        <taxon>Ochrophyta</taxon>
        <taxon>Bacillariophyta</taxon>
        <taxon>Mediophyceae</taxon>
        <taxon>Biddulphiophycidae</taxon>
        <taxon>Eupodiscales</taxon>
        <taxon>Odontellaceae</taxon>
        <taxon>Odontella</taxon>
    </lineage>
</organism>
<evidence type="ECO:0000313" key="2">
    <source>
        <dbReference type="EMBL" id="CAE2249352.1"/>
    </source>
</evidence>
<proteinExistence type="predicted"/>
<name>A0A7S4J3K1_9STRA</name>
<evidence type="ECO:0000256" key="1">
    <source>
        <dbReference type="SAM" id="MobiDB-lite"/>
    </source>
</evidence>
<feature type="non-terminal residue" evidence="2">
    <location>
        <position position="107"/>
    </location>
</feature>
<dbReference type="EMBL" id="HBKQ01030114">
    <property type="protein sequence ID" value="CAE2249352.1"/>
    <property type="molecule type" value="Transcribed_RNA"/>
</dbReference>
<sequence length="107" mass="11033">MARQSPRAAAAAPPGVVVKARSPARLGGASMPPPSPTNTARFSVEPVGIPTSKPPRKIKNLDESTWEDGYDSDGELGPFLDAVAGQTTRGVEEEDEGFIPASMGGDG</sequence>
<dbReference type="AlphaFoldDB" id="A0A7S4J3K1"/>
<feature type="compositionally biased region" description="Low complexity" evidence="1">
    <location>
        <begin position="1"/>
        <end position="21"/>
    </location>
</feature>